<comment type="caution">
    <text evidence="3">The sequence shown here is derived from an EMBL/GenBank/DDBJ whole genome shotgun (WGS) entry which is preliminary data.</text>
</comment>
<dbReference type="InterPro" id="IPR027417">
    <property type="entry name" value="P-loop_NTPase"/>
</dbReference>
<dbReference type="RefSeq" id="WP_307411970.1">
    <property type="nucleotide sequence ID" value="NZ_JAUSTW010000008.1"/>
</dbReference>
<name>A0ABT9XZT3_9BACI</name>
<feature type="domain" description="Helicase HerA central" evidence="2">
    <location>
        <begin position="1421"/>
        <end position="1623"/>
    </location>
</feature>
<dbReference type="InterPro" id="IPR051162">
    <property type="entry name" value="T4SS_component"/>
</dbReference>
<organism evidence="3 4">
    <name type="scientific">Neobacillus ginsengisoli</name>
    <dbReference type="NCBI Taxonomy" id="904295"/>
    <lineage>
        <taxon>Bacteria</taxon>
        <taxon>Bacillati</taxon>
        <taxon>Bacillota</taxon>
        <taxon>Bacilli</taxon>
        <taxon>Bacillales</taxon>
        <taxon>Bacillaceae</taxon>
        <taxon>Neobacillus</taxon>
    </lineage>
</organism>
<feature type="region of interest" description="Disordered" evidence="1">
    <location>
        <begin position="1314"/>
        <end position="1377"/>
    </location>
</feature>
<dbReference type="PANTHER" id="PTHR30121:SF11">
    <property type="entry name" value="AAA+ ATPASE DOMAIN-CONTAINING PROTEIN"/>
    <property type="match status" value="1"/>
</dbReference>
<proteinExistence type="predicted"/>
<dbReference type="Proteomes" id="UP001224122">
    <property type="component" value="Unassembled WGS sequence"/>
</dbReference>
<accession>A0ABT9XZT3</accession>
<gene>
    <name evidence="3" type="ORF">J2S10_004274</name>
</gene>
<evidence type="ECO:0000313" key="3">
    <source>
        <dbReference type="EMBL" id="MDQ0201068.1"/>
    </source>
</evidence>
<dbReference type="EMBL" id="JAUSTW010000008">
    <property type="protein sequence ID" value="MDQ0201068.1"/>
    <property type="molecule type" value="Genomic_DNA"/>
</dbReference>
<evidence type="ECO:0000259" key="2">
    <source>
        <dbReference type="Pfam" id="PF01935"/>
    </source>
</evidence>
<dbReference type="SUPFAM" id="SSF52540">
    <property type="entry name" value="P-loop containing nucleoside triphosphate hydrolases"/>
    <property type="match status" value="1"/>
</dbReference>
<dbReference type="Pfam" id="PF01935">
    <property type="entry name" value="DUF87"/>
    <property type="match status" value="1"/>
</dbReference>
<evidence type="ECO:0000256" key="1">
    <source>
        <dbReference type="SAM" id="MobiDB-lite"/>
    </source>
</evidence>
<sequence>MKEYISEIIGILDENIDFSNRDKAYLFRLENFVHPRIYLEVCRYFRNTFSKEGISFHAKLSKEQYSLFKAHKEFHSFLEELEEENFVEHEVQMTTWRNSVVEYKGIIFLMGTESVQDKGGLADFYKISPEVLERLVGKKYYSWFVKLIDVQDKSERTAINHFFDHLFRIVPKDLYKLSSVIDRLERENVNGLEEVLESIGRNLLNDWGLPSIHKFDSRTISNLGKEKKFDLIEKANKFKNRAEFKDGLTKAKFSKLQKKLKDFKDKNMYEEFPECIEHVKELFGSFEKFEIALLDYFKGKTLDELRPKLFKLDFNFINAIINLKSTKGPVEPKEKMVKIYGAPIEAFSKIIFSSLSMLNNSIDLDGKTKLELSVNEAVLSNYIEDNEYDLYNAWTRICFATGGVVEYLQEELESEIDIYYRDNKDPFQISHLDDLSIKPSKGTQKLSNISFSVNIEGINKPIEYKWIFNPNEFWLHTFDINILDQLIETSQSTTGFLPIFYCESLGNLLSSVDSEIFFYQLNGSDYQYLNVFDLFPKEIKEDTMASKLYQLNKPFKDFLNDLKNHGFYNTVNARKSFTAQLFIKKYIDVIESIINNNTTLTTIEKKHYHLLTNLFLMVESKEAARDENLNGAIVPPFHPAMLEKMIEQQAFFRKGIHTLLIEALNNNTTNKHFEKFIENIIRQSTINSGLDTIISDFSNNKLTKEVFGYYALHGDVLDENTLESIVLLDNDLVFDDDFNTKEMITNTFMSRLIERKLTEYVQTFPAQTDCIKIGFINFEHLQPVVAGVHTFIETLKEITHIINIKLQIISPSQLQEGRTYVNYWLDNFFNEEDNVKIETYYRNINLENDPCSVLEDVLLDHDLIFINDVMTTSKVAYRHTGQTNITPSETRFPMVFHPMPIYESELTRRVSVSQRQFHSSFIYSQLTHRVEYPDSKEGIYRVEKELNLPDQMYQVLDVLHSKARWVVTLDTALDKNFFNRDKVISFSTGEGPYGELNMTISASDKMRTDVITRLTKRLKDLFPSWGNDKLNACAKYCIEQSKELDGIKILKALNPYDYEIHSFLSYILSVNTINVNSREENILLKAYIPMDSYMHWFSDSSNRPDYLLIQIKKDDLKNDFIEIDATIVECKMGRENNVHVEKGLTQLNNSINYLSKLFDGESSSYNRRYWFAQLYRSLVFAPNFVPNLEKDQSEFNQSLLNILEGKFKINWSAKLLTYWLNINNEVSKNNIDILLGNNVLCTHEEYGQLYIQKYLLPKEMSENIEYVDIQENNLLSFTNNRDDFEFLIEEFEKELTSDFTEVSLEERNLEDEDQHIKFSPSIKIPVTSDEDRDDTNSHDTQTVEGPTSIKIGNGGNGNELTGEDNHHVDNSNSEIREPKNKDVASINTNFVPLEKVRILLGKDTRNNQDIFWEYGHPQLENRHILISGKSGVGKTYFIQCLLYELARSGISSIVFDYTDGFKKSKLEPEFKEALGENIEQFLVFRDSFPVNPFKRNLKELDEDEFLPESDEDVAERIKSVFMAVYKDIGSQQANALYQATKEGLRKYGDAMDLKYLGKELEALGTSYAQTTLSKLQSIIDRNPFDTSSSYNWEEHLKKKGKVFIVQLTGFNRDVQLVITEFILWDLWNYLLTHGDKSLPFPAIIDEAQNLDHSEKSPSAKILTEGRKFGWSGWYATQFMQGQLGKDEIQRLQNASQKIYFSPPEEEITSIASYLDTDSFKRKEWAKKLSGLRKGQCIVWGPLLKNDGNLERMGPRIVNVIPFSERMN</sequence>
<dbReference type="InterPro" id="IPR002789">
    <property type="entry name" value="HerA_central"/>
</dbReference>
<dbReference type="Gene3D" id="3.40.50.300">
    <property type="entry name" value="P-loop containing nucleotide triphosphate hydrolases"/>
    <property type="match status" value="2"/>
</dbReference>
<reference evidence="3 4" key="1">
    <citation type="submission" date="2023-07" db="EMBL/GenBank/DDBJ databases">
        <title>Genomic Encyclopedia of Type Strains, Phase IV (KMG-IV): sequencing the most valuable type-strain genomes for metagenomic binning, comparative biology and taxonomic classification.</title>
        <authorList>
            <person name="Goeker M."/>
        </authorList>
    </citation>
    <scope>NUCLEOTIDE SEQUENCE [LARGE SCALE GENOMIC DNA]</scope>
    <source>
        <strain evidence="3 4">DSM 27594</strain>
    </source>
</reference>
<evidence type="ECO:0000313" key="4">
    <source>
        <dbReference type="Proteomes" id="UP001224122"/>
    </source>
</evidence>
<feature type="compositionally biased region" description="Basic and acidic residues" evidence="1">
    <location>
        <begin position="1363"/>
        <end position="1377"/>
    </location>
</feature>
<keyword evidence="4" id="KW-1185">Reference proteome</keyword>
<dbReference type="PANTHER" id="PTHR30121">
    <property type="entry name" value="UNCHARACTERIZED PROTEIN YJGR-RELATED"/>
    <property type="match status" value="1"/>
</dbReference>
<protein>
    <recommendedName>
        <fullName evidence="2">Helicase HerA central domain-containing protein</fullName>
    </recommendedName>
</protein>